<feature type="compositionally biased region" description="Basic and acidic residues" evidence="2">
    <location>
        <begin position="992"/>
        <end position="1004"/>
    </location>
</feature>
<evidence type="ECO:0000256" key="2">
    <source>
        <dbReference type="SAM" id="MobiDB-lite"/>
    </source>
</evidence>
<gene>
    <name evidence="3" type="ORF">LZ495_16775</name>
</gene>
<evidence type="ECO:0000313" key="3">
    <source>
        <dbReference type="EMBL" id="MCF2528860.1"/>
    </source>
</evidence>
<feature type="region of interest" description="Disordered" evidence="2">
    <location>
        <begin position="992"/>
        <end position="1020"/>
    </location>
</feature>
<comment type="caution">
    <text evidence="3">The sequence shown here is derived from an EMBL/GenBank/DDBJ whole genome shotgun (WGS) entry which is preliminary data.</text>
</comment>
<sequence>MSGGTGQEPVFDFMVVRPPDSVDSGTLRMHYIHDDTYRSFDTAVRREPRDLHTEAGGSAIGHLVFSRVACAPEAAEQTEAERLALLLDEVLDLVPPCADPCRGSGLTTRGSSSQPLQWEELDRYATVVRNGRIHVLPDRLDLLPPLPLLAGLGRVLDVLAAEGADPDLPRLVERLEKLLGAPLTDIVFAPSGAHTDDFAAAKHRLFDTLYLLYVLRRLATVSLERIIDGLRALHVLEALAVDLSVARIQARGTATRNEQILLAALEEDHPGLRGWDLRSAVPGFPLIGDTSALGRHLTATPVIHPVFARLLRYLRPFNAIKPIGVGDLKVVRQWLVAYRPGEISHIHNVLSGESKTRRHRRTERAEDTFSASESGSRDTTRDVQSTQRFEVKDEAEAVVKTTLGVTANATVTYQGTPVVASLTAGFAYNRASEDTAKTSRNFARDVIDKAVSRVASQTAVQRTTTRLTETEESNKQVFANSTGGHVSGMYRWVDKVYKAQVFNYGKRLMFEFLVPQPAAAWADAKLRAFTTALSVPQPPDPPVYDVPNIPAPETITAASYRGLRAEYDLEALPVPEDRKTVALRDLVTGSRYFAEKEISGADHSKVFECRGAGIGGYRAVRVDFFGYGEFKSKAPKNQMALEIADRLVWQETRPDVGYWHLDESVAPREDLVFQDDDTTLRLRFWEEIDYYDASAVLYLELTEQRRQKWQQDVHAVVKAAEEKKTRAVNQARQAEYERRLADYRDRLATLKSATVSVVLQGTSDAADKAVMDEEIKKHCLTLITKEFDSDGADDLLPRTTAMKTRKVTPVDTRFEFQENQEPGTGLPLPPTTARVETKARDEVDWPAIDIDAARAQGRMVQFLEQAFEWEHLSYLFYPYFWAEMPRWLELMGRSDDADPAFTAFLRAGMARVLVAVSPSYEDAVLHYLATREPWSGGPAPVIGDPLFVPLHEELRAQTDDRLGGTPDGPAWTFVVPTSLVYLHDSTDKLPDLRKERAEAAKAEQDEAAQAAADEKNGENP</sequence>
<evidence type="ECO:0000256" key="1">
    <source>
        <dbReference type="SAM" id="Coils"/>
    </source>
</evidence>
<reference evidence="3" key="1">
    <citation type="submission" date="2022-01" db="EMBL/GenBank/DDBJ databases">
        <title>Genome-Based Taxonomic Classification of the Phylum Actinobacteria.</title>
        <authorList>
            <person name="Gao Y."/>
        </authorList>
    </citation>
    <scope>NUCLEOTIDE SEQUENCE</scope>
    <source>
        <strain evidence="3">KLBMP 8922</strain>
    </source>
</reference>
<accession>A0AA41Q0S5</accession>
<protein>
    <submittedName>
        <fullName evidence="3">Uncharacterized protein</fullName>
    </submittedName>
</protein>
<evidence type="ECO:0000313" key="4">
    <source>
        <dbReference type="Proteomes" id="UP001165378"/>
    </source>
</evidence>
<keyword evidence="1" id="KW-0175">Coiled coil</keyword>
<dbReference type="Proteomes" id="UP001165378">
    <property type="component" value="Unassembled WGS sequence"/>
</dbReference>
<proteinExistence type="predicted"/>
<organism evidence="3 4">
    <name type="scientific">Yinghuangia soli</name>
    <dbReference type="NCBI Taxonomy" id="2908204"/>
    <lineage>
        <taxon>Bacteria</taxon>
        <taxon>Bacillati</taxon>
        <taxon>Actinomycetota</taxon>
        <taxon>Actinomycetes</taxon>
        <taxon>Kitasatosporales</taxon>
        <taxon>Streptomycetaceae</taxon>
        <taxon>Yinghuangia</taxon>
    </lineage>
</organism>
<feature type="coiled-coil region" evidence="1">
    <location>
        <begin position="717"/>
        <end position="753"/>
    </location>
</feature>
<dbReference type="AlphaFoldDB" id="A0AA41Q0S5"/>
<feature type="region of interest" description="Disordered" evidence="2">
    <location>
        <begin position="351"/>
        <end position="390"/>
    </location>
</feature>
<name>A0AA41Q0S5_9ACTN</name>
<keyword evidence="4" id="KW-1185">Reference proteome</keyword>
<dbReference type="RefSeq" id="WP_235053024.1">
    <property type="nucleotide sequence ID" value="NZ_JAKFHA010000008.1"/>
</dbReference>
<dbReference type="EMBL" id="JAKFHA010000008">
    <property type="protein sequence ID" value="MCF2528860.1"/>
    <property type="molecule type" value="Genomic_DNA"/>
</dbReference>